<evidence type="ECO:0000259" key="1">
    <source>
        <dbReference type="PROSITE" id="PS50222"/>
    </source>
</evidence>
<dbReference type="PANTHER" id="PTHR34574:SF2">
    <property type="entry name" value="CALCIUM-BINDING EF-HAND FAMILY PROTEIN"/>
    <property type="match status" value="1"/>
</dbReference>
<dbReference type="Gene3D" id="1.10.238.10">
    <property type="entry name" value="EF-hand"/>
    <property type="match status" value="2"/>
</dbReference>
<dbReference type="OrthoDB" id="1881481at2759"/>
<dbReference type="InterPro" id="IPR002048">
    <property type="entry name" value="EF_hand_dom"/>
</dbReference>
<feature type="domain" description="EF-hand" evidence="1">
    <location>
        <begin position="293"/>
        <end position="328"/>
    </location>
</feature>
<dbReference type="InterPro" id="IPR011992">
    <property type="entry name" value="EF-hand-dom_pair"/>
</dbReference>
<dbReference type="PROSITE" id="PS50222">
    <property type="entry name" value="EF_HAND_2"/>
    <property type="match status" value="2"/>
</dbReference>
<keyword evidence="3" id="KW-1185">Reference proteome</keyword>
<comment type="caution">
    <text evidence="2">The sequence shown here is derived from an EMBL/GenBank/DDBJ whole genome shotgun (WGS) entry which is preliminary data.</text>
</comment>
<reference evidence="2" key="1">
    <citation type="submission" date="2021-01" db="EMBL/GenBank/DDBJ databases">
        <title>Adiantum capillus-veneris genome.</title>
        <authorList>
            <person name="Fang Y."/>
            <person name="Liao Q."/>
        </authorList>
    </citation>
    <scope>NUCLEOTIDE SEQUENCE</scope>
    <source>
        <strain evidence="2">H3</strain>
        <tissue evidence="2">Leaf</tissue>
    </source>
</reference>
<sequence length="332" mass="35791">MGGSSKVMDGSNIKALVNDPHTFAQYVDDKFHTLDKTHNGKLSREELVPVALAIGNALGLPPKGSSPESDHIYDEVLGEFLQGKGESITKDEFTLILRDMLLGVADGLERDPVVLCTLSGSELETYANSNNFEVDAVGVFTQMEKGSDGKIPSSAIKKALEKVAVGQGMPPASDEKIAKDLLEPALQSAGVHNHGNLGQEEFLAAYRQSLLSVASLMKEKPVTVAHTEKCFDGLSITTFLKDESVLRQTLNETWISLGPFKAADGTLEKSNLRVGLDLLAPFAGLPPVGAVDEMDRVVDESFKLVDAEKGGFVNKDEFSKWSDVNPDDCLKL</sequence>
<dbReference type="GO" id="GO:0005509">
    <property type="term" value="F:calcium ion binding"/>
    <property type="evidence" value="ECO:0007669"/>
    <property type="project" value="InterPro"/>
</dbReference>
<dbReference type="PANTHER" id="PTHR34574">
    <property type="entry name" value="CALCIUM-BINDING EF-HAND FAMILY PROTEIN-RELATED"/>
    <property type="match status" value="1"/>
</dbReference>
<feature type="domain" description="EF-hand" evidence="1">
    <location>
        <begin position="22"/>
        <end position="57"/>
    </location>
</feature>
<proteinExistence type="predicted"/>
<dbReference type="EMBL" id="JABFUD020000001">
    <property type="protein sequence ID" value="KAI5084597.1"/>
    <property type="molecule type" value="Genomic_DNA"/>
</dbReference>
<name>A0A9D4VFQ8_ADICA</name>
<accession>A0A9D4VFQ8</accession>
<evidence type="ECO:0000313" key="3">
    <source>
        <dbReference type="Proteomes" id="UP000886520"/>
    </source>
</evidence>
<gene>
    <name evidence="2" type="ORF">GOP47_0000766</name>
</gene>
<evidence type="ECO:0000313" key="2">
    <source>
        <dbReference type="EMBL" id="KAI5084597.1"/>
    </source>
</evidence>
<dbReference type="AlphaFoldDB" id="A0A9D4VFQ8"/>
<dbReference type="Proteomes" id="UP000886520">
    <property type="component" value="Chromosome 1"/>
</dbReference>
<protein>
    <recommendedName>
        <fullName evidence="1">EF-hand domain-containing protein</fullName>
    </recommendedName>
</protein>
<dbReference type="SUPFAM" id="SSF47473">
    <property type="entry name" value="EF-hand"/>
    <property type="match status" value="1"/>
</dbReference>
<organism evidence="2 3">
    <name type="scientific">Adiantum capillus-veneris</name>
    <name type="common">Maidenhair fern</name>
    <dbReference type="NCBI Taxonomy" id="13818"/>
    <lineage>
        <taxon>Eukaryota</taxon>
        <taxon>Viridiplantae</taxon>
        <taxon>Streptophyta</taxon>
        <taxon>Embryophyta</taxon>
        <taxon>Tracheophyta</taxon>
        <taxon>Polypodiopsida</taxon>
        <taxon>Polypodiidae</taxon>
        <taxon>Polypodiales</taxon>
        <taxon>Pteridineae</taxon>
        <taxon>Pteridaceae</taxon>
        <taxon>Vittarioideae</taxon>
        <taxon>Adiantum</taxon>
    </lineage>
</organism>